<protein>
    <submittedName>
        <fullName evidence="2">Uncharacterized protein</fullName>
    </submittedName>
</protein>
<comment type="caution">
    <text evidence="2">The sequence shown here is derived from an EMBL/GenBank/DDBJ whole genome shotgun (WGS) entry which is preliminary data.</text>
</comment>
<sequence>MQENKQHTHGFKMPEGYLNNFEKDLALKLKLEKIPSQTGFKAPNTYFESIKGTNFTSEILKTEPKVINLRKLALVGVSIAACLAVIFTFTNNQNDASLETIAMTNIEDYIISDNISISLDDISAEISDDEIEMLEIEDVLFQETALEEYLLETIDTYTIINE</sequence>
<evidence type="ECO:0000256" key="1">
    <source>
        <dbReference type="SAM" id="Phobius"/>
    </source>
</evidence>
<proteinExistence type="predicted"/>
<dbReference type="EMBL" id="BKCF01000002">
    <property type="protein sequence ID" value="GEQ85952.1"/>
    <property type="molecule type" value="Genomic_DNA"/>
</dbReference>
<keyword evidence="1" id="KW-1133">Transmembrane helix</keyword>
<gene>
    <name evidence="2" type="ORF">ULMS_14600</name>
</gene>
<dbReference type="AlphaFoldDB" id="A0A5J4FXQ0"/>
<keyword evidence="3" id="KW-1185">Reference proteome</keyword>
<accession>A0A5J4FXQ0</accession>
<keyword evidence="1" id="KW-0472">Membrane</keyword>
<evidence type="ECO:0000313" key="2">
    <source>
        <dbReference type="EMBL" id="GEQ85952.1"/>
    </source>
</evidence>
<reference evidence="2 3" key="1">
    <citation type="submission" date="2019-08" db="EMBL/GenBank/DDBJ databases">
        <title>Ulvibacter marinistellae sp. nov., isolated from a starfish, Patiria pectinifera.</title>
        <authorList>
            <person name="Kawano K."/>
            <person name="Ushijima N."/>
            <person name="Kihara M."/>
            <person name="Itoh H."/>
        </authorList>
    </citation>
    <scope>NUCLEOTIDE SEQUENCE [LARGE SCALE GENOMIC DNA]</scope>
    <source>
        <strain evidence="2 3">KK4</strain>
    </source>
</reference>
<feature type="transmembrane region" description="Helical" evidence="1">
    <location>
        <begin position="72"/>
        <end position="90"/>
    </location>
</feature>
<dbReference type="Proteomes" id="UP000326994">
    <property type="component" value="Unassembled WGS sequence"/>
</dbReference>
<organism evidence="2 3">
    <name type="scientific">Patiriisocius marinistellae</name>
    <dbReference type="NCBI Taxonomy" id="2494560"/>
    <lineage>
        <taxon>Bacteria</taxon>
        <taxon>Pseudomonadati</taxon>
        <taxon>Bacteroidota</taxon>
        <taxon>Flavobacteriia</taxon>
        <taxon>Flavobacteriales</taxon>
        <taxon>Flavobacteriaceae</taxon>
        <taxon>Patiriisocius</taxon>
    </lineage>
</organism>
<keyword evidence="1" id="KW-0812">Transmembrane</keyword>
<name>A0A5J4FXQ0_9FLAO</name>
<dbReference type="OrthoDB" id="981524at2"/>
<evidence type="ECO:0000313" key="3">
    <source>
        <dbReference type="Proteomes" id="UP000326994"/>
    </source>
</evidence>
<dbReference type="RefSeq" id="WP_151893893.1">
    <property type="nucleotide sequence ID" value="NZ_BKCF01000002.1"/>
</dbReference>